<dbReference type="OrthoDB" id="583051at2"/>
<reference evidence="1 2" key="1">
    <citation type="submission" date="2016-10" db="EMBL/GenBank/DDBJ databases">
        <authorList>
            <person name="de Groot N.N."/>
        </authorList>
    </citation>
    <scope>NUCLEOTIDE SEQUENCE [LARGE SCALE GENOMIC DNA]</scope>
    <source>
        <strain evidence="1 2">DSM 11363</strain>
    </source>
</reference>
<gene>
    <name evidence="1" type="ORF">SAMN05216197_1692</name>
</gene>
<protein>
    <submittedName>
        <fullName evidence="1">SEC-C motif-containing protein</fullName>
    </submittedName>
</protein>
<dbReference type="EMBL" id="FOHW01000069">
    <property type="protein sequence ID" value="SEU12251.1"/>
    <property type="molecule type" value="Genomic_DNA"/>
</dbReference>
<proteinExistence type="predicted"/>
<dbReference type="SUPFAM" id="SSF103642">
    <property type="entry name" value="Sec-C motif"/>
    <property type="match status" value="1"/>
</dbReference>
<sequence length="368" mass="40813">MKKPGRNDPCWCKSGRKYKHCHRDTENQPPVAIHTVIQTLGSFKKTKKCSVPQTLAHECSSKIINAHTVSKSSSLKAIAKDGHVLKISIDIKSNVAPKIALVETGINNASTFSGFCSVHDKKLFSPIEDEPFKAVPLHCFLVTYRGVAKELFSKAYASKTFDFMKTLDRGKNLLHQVAIQAAASTFGTNNALTVRDLESIKSKLDTMLTSKDYSGLSYAVFTLDSPPPIMGSAIVGPTFDFNGDKAQDISNDPDIMPDYIAINSFSSEDKGYIVLSWLPEHAKTCRKLIKQFLDKKLTGDSLAAFMILLIENFYMSPSWWASLDSDIQGLVKSLYSQGIDTYTDGDSINIRCPLFFPRITNILTYPMI</sequence>
<accession>A0A1I0JNT2</accession>
<dbReference type="AlphaFoldDB" id="A0A1I0JNT2"/>
<dbReference type="InterPro" id="IPR004027">
    <property type="entry name" value="SEC_C_motif"/>
</dbReference>
<evidence type="ECO:0000313" key="1">
    <source>
        <dbReference type="EMBL" id="SEU12251.1"/>
    </source>
</evidence>
<name>A0A1I0JNT2_9PSED</name>
<dbReference type="RefSeq" id="WP_074893640.1">
    <property type="nucleotide sequence ID" value="NZ_FOHW01000069.1"/>
</dbReference>
<dbReference type="Proteomes" id="UP000182332">
    <property type="component" value="Unassembled WGS sequence"/>
</dbReference>
<evidence type="ECO:0000313" key="2">
    <source>
        <dbReference type="Proteomes" id="UP000182332"/>
    </source>
</evidence>
<dbReference type="Gene3D" id="3.10.450.50">
    <property type="match status" value="1"/>
</dbReference>
<organism evidence="1 2">
    <name type="scientific">Pseudomonas graminis</name>
    <dbReference type="NCBI Taxonomy" id="158627"/>
    <lineage>
        <taxon>Bacteria</taxon>
        <taxon>Pseudomonadati</taxon>
        <taxon>Pseudomonadota</taxon>
        <taxon>Gammaproteobacteria</taxon>
        <taxon>Pseudomonadales</taxon>
        <taxon>Pseudomonadaceae</taxon>
        <taxon>Pseudomonas</taxon>
    </lineage>
</organism>
<dbReference type="Pfam" id="PF02810">
    <property type="entry name" value="SEC-C"/>
    <property type="match status" value="1"/>
</dbReference>